<protein>
    <submittedName>
        <fullName evidence="2">WD40 repeat domain-containing protein</fullName>
    </submittedName>
</protein>
<keyword evidence="1" id="KW-0853">WD repeat</keyword>
<feature type="repeat" description="WD" evidence="1">
    <location>
        <begin position="69"/>
        <end position="100"/>
    </location>
</feature>
<name>A0AA90SU31_9GAMM</name>
<reference evidence="2 3" key="1">
    <citation type="journal article" date="2023" name="bioRxiv">
        <title>An intranuclear bacterial parasite of deep-sea mussels expresses apoptosis inhibitors acquired from its host.</title>
        <authorList>
            <person name="Gonzalez Porras M.A."/>
            <person name="Assie A."/>
            <person name="Tietjen M."/>
            <person name="Violette M."/>
            <person name="Kleiner M."/>
            <person name="Gruber-Vodicka H."/>
            <person name="Dubilier N."/>
            <person name="Leisch N."/>
        </authorList>
    </citation>
    <scope>NUCLEOTIDE SEQUENCE [LARGE SCALE GENOMIC DNA]</scope>
    <source>
        <strain evidence="2">IAP13</strain>
    </source>
</reference>
<dbReference type="PROSITE" id="PS50082">
    <property type="entry name" value="WD_REPEATS_2"/>
    <property type="match status" value="1"/>
</dbReference>
<dbReference type="SUPFAM" id="SSF101908">
    <property type="entry name" value="Putative isomerase YbhE"/>
    <property type="match status" value="1"/>
</dbReference>
<keyword evidence="3" id="KW-1185">Reference proteome</keyword>
<evidence type="ECO:0000313" key="3">
    <source>
        <dbReference type="Proteomes" id="UP001178148"/>
    </source>
</evidence>
<dbReference type="AlphaFoldDB" id="A0AA90SU31"/>
<evidence type="ECO:0000256" key="1">
    <source>
        <dbReference type="PROSITE-ProRule" id="PRU00221"/>
    </source>
</evidence>
<organism evidence="2 3">
    <name type="scientific">Candidatus Endonucleibacter bathymodioli</name>
    <dbReference type="NCBI Taxonomy" id="539814"/>
    <lineage>
        <taxon>Bacteria</taxon>
        <taxon>Pseudomonadati</taxon>
        <taxon>Pseudomonadota</taxon>
        <taxon>Gammaproteobacteria</taxon>
        <taxon>Oceanospirillales</taxon>
        <taxon>Endozoicomonadaceae</taxon>
        <taxon>Candidatus Endonucleibacter</taxon>
    </lineage>
</organism>
<evidence type="ECO:0000313" key="2">
    <source>
        <dbReference type="EMBL" id="MDP0590265.1"/>
    </source>
</evidence>
<dbReference type="PANTHER" id="PTHR22848">
    <property type="entry name" value="WD40 REPEAT PROTEIN"/>
    <property type="match status" value="1"/>
</dbReference>
<dbReference type="GO" id="GO:0000398">
    <property type="term" value="P:mRNA splicing, via spliceosome"/>
    <property type="evidence" value="ECO:0007669"/>
    <property type="project" value="InterPro"/>
</dbReference>
<dbReference type="SMART" id="SM00320">
    <property type="entry name" value="WD40"/>
    <property type="match status" value="6"/>
</dbReference>
<dbReference type="Gene3D" id="2.130.10.10">
    <property type="entry name" value="YVTN repeat-like/Quinoprotein amine dehydrogenase"/>
    <property type="match status" value="2"/>
</dbReference>
<dbReference type="EMBL" id="JASXSV010000038">
    <property type="protein sequence ID" value="MDP0590265.1"/>
    <property type="molecule type" value="Genomic_DNA"/>
</dbReference>
<dbReference type="InterPro" id="IPR015943">
    <property type="entry name" value="WD40/YVTN_repeat-like_dom_sf"/>
</dbReference>
<dbReference type="InterPro" id="IPR001680">
    <property type="entry name" value="WD40_rpt"/>
</dbReference>
<sequence>MIKLFIVTLAIVLSGISMPSLGVLPKQQSELKIDEAEKEGSQLNIDSFFEGNSVTDDQSLLFNVEEKCLIKHSRGIYSATFSNDSLHLVTASRDSTAKIYGQDSTGEWALKTIINHDSGWIKSAIFSADDSHVITLSDKQTAKIYGQDSNGEWTEKAIIQYPAGYAHSATFSADSHHAMLISTTNTNSTVQIHGQDSNGKWTQRAVINNDYLWVTAIFSPDSRNVLITDHKGARCAQTVTIYGRNLNGDWGQRAIIHNDRDWVTAIFSPDSRNVLITDNNKAAQIYEQDSSGDTWTKTAIIGPDKIALLSSFSADGRHVAITHQDRSIGIYGQDLNGQWPQKILINNDEADKGVYPIGTRTIFSNDGHFVMIICDGEKAVKICGQSSSGEWTEKATIQHQDRILSMTFSSDSGHVLTSSNTGAVQIYSKMANDEWIEKATIQYSNNPPLFGCNTVSATLSADNRHMLTFDLAHPRIKIYRWTPDEEWIESFIIHLAANTFIRGGTFSADGSHVIIVTNDIVKIYGINSTDDTWYEKASIEHIGVIKASMSANGGHIVTVNSDHSIAKIWRLSLEKNIPSPFLPVKK</sequence>
<proteinExistence type="predicted"/>
<dbReference type="InterPro" id="IPR045184">
    <property type="entry name" value="SMU1"/>
</dbReference>
<dbReference type="Proteomes" id="UP001178148">
    <property type="component" value="Unassembled WGS sequence"/>
</dbReference>
<comment type="caution">
    <text evidence="2">The sequence shown here is derived from an EMBL/GenBank/DDBJ whole genome shotgun (WGS) entry which is preliminary data.</text>
</comment>
<dbReference type="SUPFAM" id="SSF82171">
    <property type="entry name" value="DPP6 N-terminal domain-like"/>
    <property type="match status" value="1"/>
</dbReference>
<accession>A0AA90SU31</accession>
<gene>
    <name evidence="2" type="ORF">QS748_14170</name>
</gene>
<dbReference type="Pfam" id="PF00400">
    <property type="entry name" value="WD40"/>
    <property type="match status" value="2"/>
</dbReference>